<dbReference type="AlphaFoldDB" id="A0A0R0CFK5"/>
<organism evidence="1 2">
    <name type="scientific">Pseudoxanthomonas dokdonensis</name>
    <dbReference type="NCBI Taxonomy" id="344882"/>
    <lineage>
        <taxon>Bacteria</taxon>
        <taxon>Pseudomonadati</taxon>
        <taxon>Pseudomonadota</taxon>
        <taxon>Gammaproteobacteria</taxon>
        <taxon>Lysobacterales</taxon>
        <taxon>Lysobacteraceae</taxon>
        <taxon>Pseudoxanthomonas</taxon>
    </lineage>
</organism>
<protein>
    <submittedName>
        <fullName evidence="1">Uncharacterized protein</fullName>
    </submittedName>
</protein>
<sequence length="69" mass="7388">MTPLDRPLRREVAIDGVAYTLVLDPEGLSLTRKGHRRGLALRWQDLVNGDAALAAGLNASLDQLAGHGD</sequence>
<evidence type="ECO:0000313" key="1">
    <source>
        <dbReference type="EMBL" id="KRG68043.1"/>
    </source>
</evidence>
<gene>
    <name evidence="1" type="ORF">ABB29_14825</name>
</gene>
<name>A0A0R0CFK5_9GAMM</name>
<accession>A0A0R0CFK5</accession>
<keyword evidence="2" id="KW-1185">Reference proteome</keyword>
<dbReference type="OrthoDB" id="5958722at2"/>
<dbReference type="EMBL" id="LDJL01000017">
    <property type="protein sequence ID" value="KRG68043.1"/>
    <property type="molecule type" value="Genomic_DNA"/>
</dbReference>
<proteinExistence type="predicted"/>
<evidence type="ECO:0000313" key="2">
    <source>
        <dbReference type="Proteomes" id="UP000052052"/>
    </source>
</evidence>
<dbReference type="Proteomes" id="UP000052052">
    <property type="component" value="Unassembled WGS sequence"/>
</dbReference>
<dbReference type="RefSeq" id="WP_057660427.1">
    <property type="nucleotide sequence ID" value="NZ_LDJL01000017.1"/>
</dbReference>
<dbReference type="STRING" id="344882.ABB29_14825"/>
<dbReference type="PATRIC" id="fig|344882.3.peg.1354"/>
<reference evidence="1 2" key="1">
    <citation type="submission" date="2015-05" db="EMBL/GenBank/DDBJ databases">
        <title>Genome sequencing and analysis of members of genus Stenotrophomonas.</title>
        <authorList>
            <person name="Patil P.P."/>
            <person name="Midha S."/>
            <person name="Patil P.B."/>
        </authorList>
    </citation>
    <scope>NUCLEOTIDE SEQUENCE [LARGE SCALE GENOMIC DNA]</scope>
    <source>
        <strain evidence="1 2">DSM 21858</strain>
    </source>
</reference>
<comment type="caution">
    <text evidence="1">The sequence shown here is derived from an EMBL/GenBank/DDBJ whole genome shotgun (WGS) entry which is preliminary data.</text>
</comment>